<dbReference type="PANTHER" id="PTHR42756:SF1">
    <property type="entry name" value="TRANSCRIPTIONAL REPRESSOR OF EMRAB OPERON"/>
    <property type="match status" value="1"/>
</dbReference>
<dbReference type="Proteomes" id="UP000823927">
    <property type="component" value="Unassembled WGS sequence"/>
</dbReference>
<gene>
    <name evidence="5" type="ORF">IAB46_05395</name>
</gene>
<evidence type="ECO:0000259" key="4">
    <source>
        <dbReference type="PROSITE" id="PS50995"/>
    </source>
</evidence>
<organism evidence="5 6">
    <name type="scientific">Candidatus Scybalocola faecigallinarum</name>
    <dbReference type="NCBI Taxonomy" id="2840941"/>
    <lineage>
        <taxon>Bacteria</taxon>
        <taxon>Bacillati</taxon>
        <taxon>Bacillota</taxon>
        <taxon>Clostridia</taxon>
        <taxon>Lachnospirales</taxon>
        <taxon>Lachnospiraceae</taxon>
        <taxon>Lachnospiraceae incertae sedis</taxon>
        <taxon>Candidatus Scybalocola (ex Gilroy et al. 2021)</taxon>
    </lineage>
</organism>
<dbReference type="GO" id="GO:0003677">
    <property type="term" value="F:DNA binding"/>
    <property type="evidence" value="ECO:0007669"/>
    <property type="project" value="UniProtKB-KW"/>
</dbReference>
<evidence type="ECO:0000256" key="3">
    <source>
        <dbReference type="ARBA" id="ARBA00023163"/>
    </source>
</evidence>
<dbReference type="GO" id="GO:0003700">
    <property type="term" value="F:DNA-binding transcription factor activity"/>
    <property type="evidence" value="ECO:0007669"/>
    <property type="project" value="InterPro"/>
</dbReference>
<keyword evidence="1" id="KW-0805">Transcription regulation</keyword>
<dbReference type="PANTHER" id="PTHR42756">
    <property type="entry name" value="TRANSCRIPTIONAL REGULATOR, MARR"/>
    <property type="match status" value="1"/>
</dbReference>
<evidence type="ECO:0000256" key="1">
    <source>
        <dbReference type="ARBA" id="ARBA00023015"/>
    </source>
</evidence>
<dbReference type="EMBL" id="DVIT01000022">
    <property type="protein sequence ID" value="HIS46983.1"/>
    <property type="molecule type" value="Genomic_DNA"/>
</dbReference>
<name>A0A9D1F3S9_9FIRM</name>
<sequence>MPNTTSLLANFRRIIKLYDTMLKPVCGHYDLTQIEATIISFLYNNPGKDTAADIVELRMLSKGNVSRAVESLIQKSLLTRRQDTADRRRVHLSLTPDTRPITKEIETVRQNFRQCIFAGFTPEEQEQFHLFNERIAENTKKTSKEAEQS</sequence>
<keyword evidence="3" id="KW-0804">Transcription</keyword>
<dbReference type="PROSITE" id="PS50995">
    <property type="entry name" value="HTH_MARR_2"/>
    <property type="match status" value="1"/>
</dbReference>
<reference evidence="5" key="2">
    <citation type="journal article" date="2021" name="PeerJ">
        <title>Extensive microbial diversity within the chicken gut microbiome revealed by metagenomics and culture.</title>
        <authorList>
            <person name="Gilroy R."/>
            <person name="Ravi A."/>
            <person name="Getino M."/>
            <person name="Pursley I."/>
            <person name="Horton D.L."/>
            <person name="Alikhan N.F."/>
            <person name="Baker D."/>
            <person name="Gharbi K."/>
            <person name="Hall N."/>
            <person name="Watson M."/>
            <person name="Adriaenssens E.M."/>
            <person name="Foster-Nyarko E."/>
            <person name="Jarju S."/>
            <person name="Secka A."/>
            <person name="Antonio M."/>
            <person name="Oren A."/>
            <person name="Chaudhuri R.R."/>
            <person name="La Ragione R."/>
            <person name="Hildebrand F."/>
            <person name="Pallen M.J."/>
        </authorList>
    </citation>
    <scope>NUCLEOTIDE SEQUENCE</scope>
    <source>
        <strain evidence="5">CHK178-757</strain>
    </source>
</reference>
<evidence type="ECO:0000313" key="6">
    <source>
        <dbReference type="Proteomes" id="UP000823927"/>
    </source>
</evidence>
<dbReference type="InterPro" id="IPR036390">
    <property type="entry name" value="WH_DNA-bd_sf"/>
</dbReference>
<dbReference type="PRINTS" id="PR00598">
    <property type="entry name" value="HTHMARR"/>
</dbReference>
<dbReference type="InterPro" id="IPR036388">
    <property type="entry name" value="WH-like_DNA-bd_sf"/>
</dbReference>
<dbReference type="InterPro" id="IPR000835">
    <property type="entry name" value="HTH_MarR-typ"/>
</dbReference>
<evidence type="ECO:0000313" key="5">
    <source>
        <dbReference type="EMBL" id="HIS46983.1"/>
    </source>
</evidence>
<accession>A0A9D1F3S9</accession>
<keyword evidence="2" id="KW-0238">DNA-binding</keyword>
<evidence type="ECO:0000256" key="2">
    <source>
        <dbReference type="ARBA" id="ARBA00023125"/>
    </source>
</evidence>
<dbReference type="SMART" id="SM00347">
    <property type="entry name" value="HTH_MARR"/>
    <property type="match status" value="1"/>
</dbReference>
<feature type="domain" description="HTH marR-type" evidence="4">
    <location>
        <begin position="4"/>
        <end position="137"/>
    </location>
</feature>
<dbReference type="SUPFAM" id="SSF46785">
    <property type="entry name" value="Winged helix' DNA-binding domain"/>
    <property type="match status" value="1"/>
</dbReference>
<dbReference type="Pfam" id="PF12802">
    <property type="entry name" value="MarR_2"/>
    <property type="match status" value="1"/>
</dbReference>
<protein>
    <submittedName>
        <fullName evidence="5">MarR family transcriptional regulator</fullName>
    </submittedName>
</protein>
<comment type="caution">
    <text evidence="5">The sequence shown here is derived from an EMBL/GenBank/DDBJ whole genome shotgun (WGS) entry which is preliminary data.</text>
</comment>
<dbReference type="Gene3D" id="1.10.10.10">
    <property type="entry name" value="Winged helix-like DNA-binding domain superfamily/Winged helix DNA-binding domain"/>
    <property type="match status" value="1"/>
</dbReference>
<dbReference type="AlphaFoldDB" id="A0A9D1F3S9"/>
<proteinExistence type="predicted"/>
<reference evidence="5" key="1">
    <citation type="submission" date="2020-10" db="EMBL/GenBank/DDBJ databases">
        <authorList>
            <person name="Gilroy R."/>
        </authorList>
    </citation>
    <scope>NUCLEOTIDE SEQUENCE</scope>
    <source>
        <strain evidence="5">CHK178-757</strain>
    </source>
</reference>